<gene>
    <name evidence="4" type="ORF">J4557_39375</name>
</gene>
<dbReference type="EMBL" id="JAGEOK010000035">
    <property type="protein sequence ID" value="MBO2443607.1"/>
    <property type="molecule type" value="Genomic_DNA"/>
</dbReference>
<evidence type="ECO:0000256" key="1">
    <source>
        <dbReference type="ARBA" id="ARBA00023015"/>
    </source>
</evidence>
<accession>A0ABS3RBJ9</accession>
<reference evidence="4 5" key="1">
    <citation type="submission" date="2021-03" db="EMBL/GenBank/DDBJ databases">
        <authorList>
            <person name="Kanchanasin P."/>
            <person name="Saeng-In P."/>
            <person name="Phongsopitanun W."/>
            <person name="Yuki M."/>
            <person name="Kudo T."/>
            <person name="Ohkuma M."/>
            <person name="Tanasupawat S."/>
        </authorList>
    </citation>
    <scope>NUCLEOTIDE SEQUENCE [LARGE SCALE GENOMIC DNA]</scope>
    <source>
        <strain evidence="4 5">L46</strain>
    </source>
</reference>
<dbReference type="InterPro" id="IPR011075">
    <property type="entry name" value="TetR_C"/>
</dbReference>
<proteinExistence type="predicted"/>
<dbReference type="RefSeq" id="WP_208271922.1">
    <property type="nucleotide sequence ID" value="NZ_BAAAGM010000048.1"/>
</dbReference>
<evidence type="ECO:0000313" key="5">
    <source>
        <dbReference type="Proteomes" id="UP000666915"/>
    </source>
</evidence>
<dbReference type="Proteomes" id="UP000666915">
    <property type="component" value="Unassembled WGS sequence"/>
</dbReference>
<comment type="caution">
    <text evidence="4">The sequence shown here is derived from an EMBL/GenBank/DDBJ whole genome shotgun (WGS) entry which is preliminary data.</text>
</comment>
<keyword evidence="1" id="KW-0805">Transcription regulation</keyword>
<sequence>MGGKPELVIAALRSLGPPEVEAVDTGNLLGDLKAYIGRYHQMAALDRGMNRAVAHAIHRDPRLMAAVRQAIVEPGLAALDAVLARGVARGEVPAGCKALPYVKYMLLGTLGGEAVLGEDVDLGFLHGYVDHVIAPALGLRAPEEGGGDGRAPASPERR</sequence>
<name>A0ABS3RBJ9_9ACTN</name>
<evidence type="ECO:0000259" key="3">
    <source>
        <dbReference type="Pfam" id="PF16859"/>
    </source>
</evidence>
<keyword evidence="5" id="KW-1185">Reference proteome</keyword>
<feature type="domain" description="Tetracyclin repressor-like C-terminal" evidence="3">
    <location>
        <begin position="24"/>
        <end position="132"/>
    </location>
</feature>
<dbReference type="Gene3D" id="1.10.357.10">
    <property type="entry name" value="Tetracycline Repressor, domain 2"/>
    <property type="match status" value="1"/>
</dbReference>
<evidence type="ECO:0000256" key="2">
    <source>
        <dbReference type="ARBA" id="ARBA00023163"/>
    </source>
</evidence>
<dbReference type="InterPro" id="IPR036271">
    <property type="entry name" value="Tet_transcr_reg_TetR-rel_C_sf"/>
</dbReference>
<dbReference type="Pfam" id="PF16859">
    <property type="entry name" value="TetR_C_11"/>
    <property type="match status" value="1"/>
</dbReference>
<protein>
    <submittedName>
        <fullName evidence="4">TetR/AcrR family transcriptional regulator C-terminal ligand-binding domain-containing protein</fullName>
    </submittedName>
</protein>
<organism evidence="4 5">
    <name type="scientific">Actinomadura nitritigenes</name>
    <dbReference type="NCBI Taxonomy" id="134602"/>
    <lineage>
        <taxon>Bacteria</taxon>
        <taxon>Bacillati</taxon>
        <taxon>Actinomycetota</taxon>
        <taxon>Actinomycetes</taxon>
        <taxon>Streptosporangiales</taxon>
        <taxon>Thermomonosporaceae</taxon>
        <taxon>Actinomadura</taxon>
    </lineage>
</organism>
<keyword evidence="2" id="KW-0804">Transcription</keyword>
<dbReference type="SUPFAM" id="SSF48498">
    <property type="entry name" value="Tetracyclin repressor-like, C-terminal domain"/>
    <property type="match status" value="1"/>
</dbReference>
<evidence type="ECO:0000313" key="4">
    <source>
        <dbReference type="EMBL" id="MBO2443607.1"/>
    </source>
</evidence>